<gene>
    <name evidence="2" type="primary">ubiG_1</name>
    <name evidence="2" type="ORF">ElP_19530</name>
</gene>
<dbReference type="Gene3D" id="3.40.50.150">
    <property type="entry name" value="Vaccinia Virus protein VP39"/>
    <property type="match status" value="1"/>
</dbReference>
<dbReference type="Proteomes" id="UP000317835">
    <property type="component" value="Chromosome"/>
</dbReference>
<dbReference type="KEGG" id="tpla:ElP_19530"/>
<dbReference type="GO" id="GO:0102208">
    <property type="term" value="F:2-polyprenyl-6-hydroxyphenol methylase activity"/>
    <property type="evidence" value="ECO:0007669"/>
    <property type="project" value="UniProtKB-EC"/>
</dbReference>
<dbReference type="AlphaFoldDB" id="A0A518GZR1"/>
<protein>
    <submittedName>
        <fullName evidence="2">Ubiquinone biosynthesis O-methyltransferase</fullName>
        <ecNumber evidence="2">2.1.1.222</ecNumber>
    </submittedName>
</protein>
<dbReference type="Pfam" id="PF08241">
    <property type="entry name" value="Methyltransf_11"/>
    <property type="match status" value="1"/>
</dbReference>
<reference evidence="2 3" key="1">
    <citation type="submission" date="2019-02" db="EMBL/GenBank/DDBJ databases">
        <title>Deep-cultivation of Planctomycetes and their phenomic and genomic characterization uncovers novel biology.</title>
        <authorList>
            <person name="Wiegand S."/>
            <person name="Jogler M."/>
            <person name="Boedeker C."/>
            <person name="Pinto D."/>
            <person name="Vollmers J."/>
            <person name="Rivas-Marin E."/>
            <person name="Kohn T."/>
            <person name="Peeters S.H."/>
            <person name="Heuer A."/>
            <person name="Rast P."/>
            <person name="Oberbeckmann S."/>
            <person name="Bunk B."/>
            <person name="Jeske O."/>
            <person name="Meyerdierks A."/>
            <person name="Storesund J.E."/>
            <person name="Kallscheuer N."/>
            <person name="Luecker S."/>
            <person name="Lage O.M."/>
            <person name="Pohl T."/>
            <person name="Merkel B.J."/>
            <person name="Hornburger P."/>
            <person name="Mueller R.-W."/>
            <person name="Bruemmer F."/>
            <person name="Labrenz M."/>
            <person name="Spormann A.M."/>
            <person name="Op den Camp H."/>
            <person name="Overmann J."/>
            <person name="Amann R."/>
            <person name="Jetten M.S.M."/>
            <person name="Mascher T."/>
            <person name="Medema M.H."/>
            <person name="Devos D.P."/>
            <person name="Kaster A.-K."/>
            <person name="Ovreas L."/>
            <person name="Rohde M."/>
            <person name="Galperin M.Y."/>
            <person name="Jogler C."/>
        </authorList>
    </citation>
    <scope>NUCLEOTIDE SEQUENCE [LARGE SCALE GENOMIC DNA]</scope>
    <source>
        <strain evidence="2 3">ElP</strain>
    </source>
</reference>
<dbReference type="GO" id="GO:0032259">
    <property type="term" value="P:methylation"/>
    <property type="evidence" value="ECO:0007669"/>
    <property type="project" value="UniProtKB-KW"/>
</dbReference>
<dbReference type="InterPro" id="IPR013216">
    <property type="entry name" value="Methyltransf_11"/>
</dbReference>
<keyword evidence="3" id="KW-1185">Reference proteome</keyword>
<keyword evidence="2" id="KW-0830">Ubiquinone</keyword>
<dbReference type="CDD" id="cd02440">
    <property type="entry name" value="AdoMet_MTases"/>
    <property type="match status" value="1"/>
</dbReference>
<dbReference type="GO" id="GO:0008757">
    <property type="term" value="F:S-adenosylmethionine-dependent methyltransferase activity"/>
    <property type="evidence" value="ECO:0007669"/>
    <property type="project" value="InterPro"/>
</dbReference>
<dbReference type="SUPFAM" id="SSF53335">
    <property type="entry name" value="S-adenosyl-L-methionine-dependent methyltransferases"/>
    <property type="match status" value="1"/>
</dbReference>
<accession>A0A518GZR1</accession>
<dbReference type="RefSeq" id="WP_145268700.1">
    <property type="nucleotide sequence ID" value="NZ_CP036426.1"/>
</dbReference>
<dbReference type="EMBL" id="CP036426">
    <property type="protein sequence ID" value="QDV34071.1"/>
    <property type="molecule type" value="Genomic_DNA"/>
</dbReference>
<organism evidence="2 3">
    <name type="scientific">Tautonia plasticadhaerens</name>
    <dbReference type="NCBI Taxonomy" id="2527974"/>
    <lineage>
        <taxon>Bacteria</taxon>
        <taxon>Pseudomonadati</taxon>
        <taxon>Planctomycetota</taxon>
        <taxon>Planctomycetia</taxon>
        <taxon>Isosphaerales</taxon>
        <taxon>Isosphaeraceae</taxon>
        <taxon>Tautonia</taxon>
    </lineage>
</organism>
<keyword evidence="2" id="KW-0808">Transferase</keyword>
<keyword evidence="2" id="KW-0489">Methyltransferase</keyword>
<name>A0A518GZR1_9BACT</name>
<sequence>MPTPPQSRTISTYSLQWNRYRILRPEEDRATFRIRTGLAPADLIGTLVLDGGCGMGRYARVAAESGARVVGMDLSESVRAARELVADLPIVGLVRGDLLRPPMAGGTFDHVYSLGVLDHTPDPRAAFLSLARLLKPGGRIAIWVYRKERPALEKVMDAHRAVSTRLPVPMLEALSRASAPIGGLKRRLMASRNRLVARSGVVLNVLTIGVSMHPDPEVRICDTLDWYAPKYASRHTFDEVSGWFREAGLVDVEDLSRGSTFFHEGQGNGINVAGRRPGGGPA</sequence>
<proteinExistence type="predicted"/>
<dbReference type="OrthoDB" id="9797252at2"/>
<evidence type="ECO:0000259" key="1">
    <source>
        <dbReference type="Pfam" id="PF08241"/>
    </source>
</evidence>
<dbReference type="InterPro" id="IPR029063">
    <property type="entry name" value="SAM-dependent_MTases_sf"/>
</dbReference>
<evidence type="ECO:0000313" key="2">
    <source>
        <dbReference type="EMBL" id="QDV34071.1"/>
    </source>
</evidence>
<feature type="domain" description="Methyltransferase type 11" evidence="1">
    <location>
        <begin position="49"/>
        <end position="142"/>
    </location>
</feature>
<dbReference type="EC" id="2.1.1.222" evidence="2"/>
<dbReference type="PANTHER" id="PTHR43861">
    <property type="entry name" value="TRANS-ACONITATE 2-METHYLTRANSFERASE-RELATED"/>
    <property type="match status" value="1"/>
</dbReference>
<evidence type="ECO:0000313" key="3">
    <source>
        <dbReference type="Proteomes" id="UP000317835"/>
    </source>
</evidence>